<dbReference type="AlphaFoldDB" id="M4BRR7"/>
<dbReference type="HOGENOM" id="CLU_1809894_0_0_1"/>
<keyword evidence="2" id="KW-1185">Reference proteome</keyword>
<proteinExistence type="predicted"/>
<dbReference type="EMBL" id="JH598659">
    <property type="status" value="NOT_ANNOTATED_CDS"/>
    <property type="molecule type" value="Genomic_DNA"/>
</dbReference>
<dbReference type="VEuPathDB" id="FungiDB:HpaG809107"/>
<organism evidence="1 2">
    <name type="scientific">Hyaloperonospora arabidopsidis (strain Emoy2)</name>
    <name type="common">Downy mildew agent</name>
    <name type="synonym">Peronospora arabidopsidis</name>
    <dbReference type="NCBI Taxonomy" id="559515"/>
    <lineage>
        <taxon>Eukaryota</taxon>
        <taxon>Sar</taxon>
        <taxon>Stramenopiles</taxon>
        <taxon>Oomycota</taxon>
        <taxon>Peronosporomycetes</taxon>
        <taxon>Peronosporales</taxon>
        <taxon>Peronosporaceae</taxon>
        <taxon>Hyaloperonospora</taxon>
    </lineage>
</organism>
<evidence type="ECO:0000313" key="2">
    <source>
        <dbReference type="Proteomes" id="UP000011713"/>
    </source>
</evidence>
<reference evidence="1" key="2">
    <citation type="submission" date="2015-06" db="UniProtKB">
        <authorList>
            <consortium name="EnsemblProtists"/>
        </authorList>
    </citation>
    <scope>IDENTIFICATION</scope>
    <source>
        <strain evidence="1">Emoy2</strain>
    </source>
</reference>
<evidence type="ECO:0000313" key="1">
    <source>
        <dbReference type="EnsemblProtists" id="HpaP809107"/>
    </source>
</evidence>
<reference evidence="2" key="1">
    <citation type="journal article" date="2010" name="Science">
        <title>Signatures of adaptation to obligate biotrophy in the Hyaloperonospora arabidopsidis genome.</title>
        <authorList>
            <person name="Baxter L."/>
            <person name="Tripathy S."/>
            <person name="Ishaque N."/>
            <person name="Boot N."/>
            <person name="Cabral A."/>
            <person name="Kemen E."/>
            <person name="Thines M."/>
            <person name="Ah-Fong A."/>
            <person name="Anderson R."/>
            <person name="Badejoko W."/>
            <person name="Bittner-Eddy P."/>
            <person name="Boore J.L."/>
            <person name="Chibucos M.C."/>
            <person name="Coates M."/>
            <person name="Dehal P."/>
            <person name="Delehaunty K."/>
            <person name="Dong S."/>
            <person name="Downton P."/>
            <person name="Dumas B."/>
            <person name="Fabro G."/>
            <person name="Fronick C."/>
            <person name="Fuerstenberg S.I."/>
            <person name="Fulton L."/>
            <person name="Gaulin E."/>
            <person name="Govers F."/>
            <person name="Hughes L."/>
            <person name="Humphray S."/>
            <person name="Jiang R.H."/>
            <person name="Judelson H."/>
            <person name="Kamoun S."/>
            <person name="Kyung K."/>
            <person name="Meijer H."/>
            <person name="Minx P."/>
            <person name="Morris P."/>
            <person name="Nelson J."/>
            <person name="Phuntumart V."/>
            <person name="Qutob D."/>
            <person name="Rehmany A."/>
            <person name="Rougon-Cardoso A."/>
            <person name="Ryden P."/>
            <person name="Torto-Alalibo T."/>
            <person name="Studholme D."/>
            <person name="Wang Y."/>
            <person name="Win J."/>
            <person name="Wood J."/>
            <person name="Clifton S.W."/>
            <person name="Rogers J."/>
            <person name="Van den Ackerveken G."/>
            <person name="Jones J.D."/>
            <person name="McDowell J.M."/>
            <person name="Beynon J."/>
            <person name="Tyler B.M."/>
        </authorList>
    </citation>
    <scope>NUCLEOTIDE SEQUENCE [LARGE SCALE GENOMIC DNA]</scope>
    <source>
        <strain evidence="2">Emoy2</strain>
    </source>
</reference>
<sequence>MASDLVQPVSTLLPSTNLSNVTDRHRSSKTGCFSWQMYALICGRDWRSRLRPKSKGLSLLFDAAVVAFKPEHEFPLALNSIYKPRRRSVIVCVSGWWLHCIIRPTGCRKCSSRSSWRSYRMSRARTVRISVSILRSSGDIGDY</sequence>
<protein>
    <submittedName>
        <fullName evidence="1">Uncharacterized protein</fullName>
    </submittedName>
</protein>
<name>M4BRR7_HYAAE</name>
<dbReference type="Proteomes" id="UP000011713">
    <property type="component" value="Unassembled WGS sequence"/>
</dbReference>
<dbReference type="InParanoid" id="M4BRR7"/>
<accession>M4BRR7</accession>
<dbReference type="EnsemblProtists" id="HpaT809107">
    <property type="protein sequence ID" value="HpaP809107"/>
    <property type="gene ID" value="HpaG809107"/>
</dbReference>